<dbReference type="InterPro" id="IPR050227">
    <property type="entry name" value="Rab"/>
</dbReference>
<keyword evidence="1" id="KW-0547">Nucleotide-binding</keyword>
<dbReference type="PANTHER" id="PTHR47977">
    <property type="entry name" value="RAS-RELATED PROTEIN RAB"/>
    <property type="match status" value="1"/>
</dbReference>
<dbReference type="CDD" id="cd00154">
    <property type="entry name" value="Rab"/>
    <property type="match status" value="1"/>
</dbReference>
<dbReference type="GO" id="GO:0003924">
    <property type="term" value="F:GTPase activity"/>
    <property type="evidence" value="ECO:0000318"/>
    <property type="project" value="GO_Central"/>
</dbReference>
<dbReference type="EMBL" id="CT868649">
    <property type="protein sequence ID" value="CAK88300.1"/>
    <property type="molecule type" value="Genomic_DNA"/>
</dbReference>
<dbReference type="STRING" id="5888.A0DZ33"/>
<dbReference type="HOGENOM" id="CLU_041217_10_6_1"/>
<gene>
    <name evidence="4" type="ORF">GSPATT00003269001</name>
</gene>
<dbReference type="Proteomes" id="UP000000600">
    <property type="component" value="Unassembled WGS sequence"/>
</dbReference>
<evidence type="ECO:0000256" key="1">
    <source>
        <dbReference type="ARBA" id="ARBA00022741"/>
    </source>
</evidence>
<dbReference type="Pfam" id="PF00071">
    <property type="entry name" value="Ras"/>
    <property type="match status" value="1"/>
</dbReference>
<dbReference type="PROSITE" id="PS51421">
    <property type="entry name" value="RAS"/>
    <property type="match status" value="1"/>
</dbReference>
<dbReference type="GO" id="GO:0005794">
    <property type="term" value="C:Golgi apparatus"/>
    <property type="evidence" value="ECO:0000318"/>
    <property type="project" value="GO_Central"/>
</dbReference>
<feature type="region of interest" description="Disordered" evidence="3">
    <location>
        <begin position="182"/>
        <end position="206"/>
    </location>
</feature>
<dbReference type="InterPro" id="IPR001806">
    <property type="entry name" value="Small_GTPase"/>
</dbReference>
<dbReference type="SMART" id="SM00173">
    <property type="entry name" value="RAS"/>
    <property type="match status" value="1"/>
</dbReference>
<dbReference type="SMART" id="SM00174">
    <property type="entry name" value="RHO"/>
    <property type="match status" value="1"/>
</dbReference>
<evidence type="ECO:0000313" key="5">
    <source>
        <dbReference type="Proteomes" id="UP000000600"/>
    </source>
</evidence>
<dbReference type="InParanoid" id="A0DZ33"/>
<dbReference type="GO" id="GO:0012505">
    <property type="term" value="C:endomembrane system"/>
    <property type="evidence" value="ECO:0000318"/>
    <property type="project" value="GO_Central"/>
</dbReference>
<protein>
    <submittedName>
        <fullName evidence="4">Uncharacterized protein</fullName>
    </submittedName>
</protein>
<dbReference type="SMART" id="SM00176">
    <property type="entry name" value="RAN"/>
    <property type="match status" value="1"/>
</dbReference>
<sequence length="206" mass="23481">MSEKVKILMLGEGAVGKSSLLNRYVDEKFSENIQATLGVEYRQKILTQGEKQLIVQVWDTAGNYWVQCLGQERFRVITPIFYRNAQAVSLVYSVVDKNSFQQVQTWIDNLKDQIDCEQVSIVLVANKCDIAQREVTTLEGQQLAQKYQIKYFECSARTGAQVKEMYTELVQQILIRRGQINSSQGGEKNQQNIQLDGGETQPQKCC</sequence>
<dbReference type="Gene3D" id="3.40.50.300">
    <property type="entry name" value="P-loop containing nucleotide triphosphate hydrolases"/>
    <property type="match status" value="1"/>
</dbReference>
<dbReference type="InterPro" id="IPR027417">
    <property type="entry name" value="P-loop_NTPase"/>
</dbReference>
<dbReference type="SMART" id="SM00175">
    <property type="entry name" value="RAB"/>
    <property type="match status" value="1"/>
</dbReference>
<dbReference type="SUPFAM" id="SSF52540">
    <property type="entry name" value="P-loop containing nucleoside triphosphate hydrolases"/>
    <property type="match status" value="1"/>
</dbReference>
<dbReference type="GO" id="GO:0005525">
    <property type="term" value="F:GTP binding"/>
    <property type="evidence" value="ECO:0007669"/>
    <property type="project" value="UniProtKB-KW"/>
</dbReference>
<reference evidence="4 5" key="1">
    <citation type="journal article" date="2006" name="Nature">
        <title>Global trends of whole-genome duplications revealed by the ciliate Paramecium tetraurelia.</title>
        <authorList>
            <consortium name="Genoscope"/>
            <person name="Aury J.-M."/>
            <person name="Jaillon O."/>
            <person name="Duret L."/>
            <person name="Noel B."/>
            <person name="Jubin C."/>
            <person name="Porcel B.M."/>
            <person name="Segurens B."/>
            <person name="Daubin V."/>
            <person name="Anthouard V."/>
            <person name="Aiach N."/>
            <person name="Arnaiz O."/>
            <person name="Billaut A."/>
            <person name="Beisson J."/>
            <person name="Blanc I."/>
            <person name="Bouhouche K."/>
            <person name="Camara F."/>
            <person name="Duharcourt S."/>
            <person name="Guigo R."/>
            <person name="Gogendeau D."/>
            <person name="Katinka M."/>
            <person name="Keller A.-M."/>
            <person name="Kissmehl R."/>
            <person name="Klotz C."/>
            <person name="Koll F."/>
            <person name="Le Moue A."/>
            <person name="Lepere C."/>
            <person name="Malinsky S."/>
            <person name="Nowacki M."/>
            <person name="Nowak J.K."/>
            <person name="Plattner H."/>
            <person name="Poulain J."/>
            <person name="Ruiz F."/>
            <person name="Serrano V."/>
            <person name="Zagulski M."/>
            <person name="Dessen P."/>
            <person name="Betermier M."/>
            <person name="Weissenbach J."/>
            <person name="Scarpelli C."/>
            <person name="Schachter V."/>
            <person name="Sperling L."/>
            <person name="Meyer E."/>
            <person name="Cohen J."/>
            <person name="Wincker P."/>
        </authorList>
    </citation>
    <scope>NUCLEOTIDE SEQUENCE [LARGE SCALE GENOMIC DNA]</scope>
    <source>
        <strain evidence="4 5">Stock d4-2</strain>
    </source>
</reference>
<evidence type="ECO:0000256" key="3">
    <source>
        <dbReference type="SAM" id="MobiDB-lite"/>
    </source>
</evidence>
<dbReference type="PRINTS" id="PR00449">
    <property type="entry name" value="RASTRNSFRMNG"/>
</dbReference>
<dbReference type="PROSITE" id="PS51419">
    <property type="entry name" value="RAB"/>
    <property type="match status" value="1"/>
</dbReference>
<keyword evidence="2" id="KW-0342">GTP-binding</keyword>
<evidence type="ECO:0000313" key="4">
    <source>
        <dbReference type="EMBL" id="CAK88300.1"/>
    </source>
</evidence>
<dbReference type="PROSITE" id="PS51417">
    <property type="entry name" value="ARF"/>
    <property type="match status" value="1"/>
</dbReference>
<dbReference type="GeneID" id="5041482"/>
<dbReference type="NCBIfam" id="TIGR00231">
    <property type="entry name" value="small_GTP"/>
    <property type="match status" value="1"/>
</dbReference>
<evidence type="ECO:0000256" key="2">
    <source>
        <dbReference type="ARBA" id="ARBA00023134"/>
    </source>
</evidence>
<organism evidence="4 5">
    <name type="scientific">Paramecium tetraurelia</name>
    <dbReference type="NCBI Taxonomy" id="5888"/>
    <lineage>
        <taxon>Eukaryota</taxon>
        <taxon>Sar</taxon>
        <taxon>Alveolata</taxon>
        <taxon>Ciliophora</taxon>
        <taxon>Intramacronucleata</taxon>
        <taxon>Oligohymenophorea</taxon>
        <taxon>Peniculida</taxon>
        <taxon>Parameciidae</taxon>
        <taxon>Paramecium</taxon>
    </lineage>
</organism>
<dbReference type="RefSeq" id="XP_001455697.1">
    <property type="nucleotide sequence ID" value="XM_001455660.2"/>
</dbReference>
<dbReference type="InterPro" id="IPR005225">
    <property type="entry name" value="Small_GTP-bd"/>
</dbReference>
<dbReference type="OrthoDB" id="9989112at2759"/>
<dbReference type="eggNOG" id="KOG0083">
    <property type="taxonomic scope" value="Eukaryota"/>
</dbReference>
<keyword evidence="5" id="KW-1185">Reference proteome</keyword>
<accession>A0DZ33</accession>
<name>A0DZ33_PARTE</name>
<dbReference type="KEGG" id="ptm:GSPATT00003269001"/>
<dbReference type="GO" id="GO:0006886">
    <property type="term" value="P:intracellular protein transport"/>
    <property type="evidence" value="ECO:0000318"/>
    <property type="project" value="GO_Central"/>
</dbReference>
<dbReference type="PROSITE" id="PS51420">
    <property type="entry name" value="RHO"/>
    <property type="match status" value="1"/>
</dbReference>
<dbReference type="OMA" id="QIDCEQV"/>
<proteinExistence type="predicted"/>
<dbReference type="FunFam" id="3.40.50.300:FF:002466">
    <property type="entry name" value="Rab B GTPase"/>
    <property type="match status" value="1"/>
</dbReference>
<dbReference type="AlphaFoldDB" id="A0DZ33"/>